<dbReference type="InterPro" id="IPR036291">
    <property type="entry name" value="NAD(P)-bd_dom_sf"/>
</dbReference>
<evidence type="ECO:0000256" key="1">
    <source>
        <dbReference type="ARBA" id="ARBA00023002"/>
    </source>
</evidence>
<proteinExistence type="predicted"/>
<evidence type="ECO:0000259" key="4">
    <source>
        <dbReference type="Pfam" id="PF22725"/>
    </source>
</evidence>
<organism evidence="5 6">
    <name type="scientific">Brevibacterium aurantiacum</name>
    <dbReference type="NCBI Taxonomy" id="273384"/>
    <lineage>
        <taxon>Bacteria</taxon>
        <taxon>Bacillati</taxon>
        <taxon>Actinomycetota</taxon>
        <taxon>Actinomycetes</taxon>
        <taxon>Micrococcales</taxon>
        <taxon>Brevibacteriaceae</taxon>
        <taxon>Brevibacterium</taxon>
    </lineage>
</organism>
<reference evidence="5 6" key="1">
    <citation type="journal article" date="2017" name="Elife">
        <title>Extensive horizontal gene transfer in cheese-associated bacteria.</title>
        <authorList>
            <person name="Bonham K.S."/>
            <person name="Wolfe B.E."/>
            <person name="Dutton R.J."/>
        </authorList>
    </citation>
    <scope>NUCLEOTIDE SEQUENCE [LARGE SCALE GENOMIC DNA]</scope>
    <source>
        <strain evidence="5 6">947_7</strain>
    </source>
</reference>
<feature type="domain" description="GFO/IDH/MocA-like oxidoreductase" evidence="4">
    <location>
        <begin position="121"/>
        <end position="251"/>
    </location>
</feature>
<feature type="domain" description="Gfo/Idh/MocA-like oxidoreductase N-terminal" evidence="3">
    <location>
        <begin position="1"/>
        <end position="109"/>
    </location>
</feature>
<evidence type="ECO:0000313" key="5">
    <source>
        <dbReference type="EMBL" id="PCC48301.1"/>
    </source>
</evidence>
<dbReference type="PANTHER" id="PTHR43818">
    <property type="entry name" value="BCDNA.GH03377"/>
    <property type="match status" value="1"/>
</dbReference>
<dbReference type="InterPro" id="IPR050463">
    <property type="entry name" value="Gfo/Idh/MocA_oxidrdct_glycsds"/>
</dbReference>
<dbReference type="Pfam" id="PF01408">
    <property type="entry name" value="GFO_IDH_MocA"/>
    <property type="match status" value="1"/>
</dbReference>
<dbReference type="SUPFAM" id="SSF51735">
    <property type="entry name" value="NAD(P)-binding Rossmann-fold domains"/>
    <property type="match status" value="1"/>
</dbReference>
<dbReference type="SUPFAM" id="SSF55347">
    <property type="entry name" value="Glyceraldehyde-3-phosphate dehydrogenase-like, C-terminal domain"/>
    <property type="match status" value="1"/>
</dbReference>
<dbReference type="InterPro" id="IPR000683">
    <property type="entry name" value="Gfo/Idh/MocA-like_OxRdtase_N"/>
</dbReference>
<dbReference type="PANTHER" id="PTHR43818:SF11">
    <property type="entry name" value="BCDNA.GH03377"/>
    <property type="match status" value="1"/>
</dbReference>
<dbReference type="Gene3D" id="3.30.360.10">
    <property type="entry name" value="Dihydrodipicolinate Reductase, domain 2"/>
    <property type="match status" value="1"/>
</dbReference>
<dbReference type="AlphaFoldDB" id="A0A2A3ZA09"/>
<gene>
    <name evidence="5" type="ORF">CIK64_00955</name>
</gene>
<keyword evidence="1" id="KW-0560">Oxidoreductase</keyword>
<keyword evidence="2" id="KW-0520">NAD</keyword>
<dbReference type="EMBL" id="NRGP01000002">
    <property type="protein sequence ID" value="PCC48301.1"/>
    <property type="molecule type" value="Genomic_DNA"/>
</dbReference>
<dbReference type="Pfam" id="PF22725">
    <property type="entry name" value="GFO_IDH_MocA_C3"/>
    <property type="match status" value="1"/>
</dbReference>
<protein>
    <submittedName>
        <fullName evidence="5">Oxidoreductase</fullName>
    </submittedName>
</protein>
<dbReference type="GO" id="GO:0016491">
    <property type="term" value="F:oxidoreductase activity"/>
    <property type="evidence" value="ECO:0007669"/>
    <property type="project" value="UniProtKB-KW"/>
</dbReference>
<name>A0A2A3ZA09_BREAU</name>
<evidence type="ECO:0000256" key="2">
    <source>
        <dbReference type="ARBA" id="ARBA00023027"/>
    </source>
</evidence>
<sequence length="351" mass="37199">MLGGGFMARTHSHAARLAGAELAVIATSELAGSERAAAELGYETPTTGADFAGHLLDVVHICTPNATHAEQCLEALNAGAHIICEKPLATDSASARAILDAALSKGLTGTVPFVYRYHPMVREARERIRRGQAGRILTVDAGYLQDWLLGAEDDNWRVDAGSGGPSRAFADIGSHLVDLIEFVLGERIVALSATMRTVHPRRGGATVTTEDTVAMTVELDGGGIGSVLVSQLAPGRKNGLVLEVAGTEESMRFAQEAPEELWIGRRSGSQLILRDPETLSDDAARLCILPAGHAQGYQDAFNAFIADSYAVFAGHEREGVPMLADGVRAALITEAVLRSAAQRSWVEVEPL</sequence>
<accession>A0A2A3ZA09</accession>
<evidence type="ECO:0000259" key="3">
    <source>
        <dbReference type="Pfam" id="PF01408"/>
    </source>
</evidence>
<comment type="caution">
    <text evidence="5">The sequence shown here is derived from an EMBL/GenBank/DDBJ whole genome shotgun (WGS) entry which is preliminary data.</text>
</comment>
<dbReference type="InterPro" id="IPR055170">
    <property type="entry name" value="GFO_IDH_MocA-like_dom"/>
</dbReference>
<dbReference type="Gene3D" id="3.40.50.720">
    <property type="entry name" value="NAD(P)-binding Rossmann-like Domain"/>
    <property type="match status" value="1"/>
</dbReference>
<dbReference type="GO" id="GO:0000166">
    <property type="term" value="F:nucleotide binding"/>
    <property type="evidence" value="ECO:0007669"/>
    <property type="project" value="InterPro"/>
</dbReference>
<evidence type="ECO:0000313" key="6">
    <source>
        <dbReference type="Proteomes" id="UP000217564"/>
    </source>
</evidence>
<dbReference type="Proteomes" id="UP000217564">
    <property type="component" value="Unassembled WGS sequence"/>
</dbReference>